<dbReference type="RefSeq" id="WP_241349524.1">
    <property type="nucleotide sequence ID" value="NZ_JAKZGP010000062.1"/>
</dbReference>
<sequence length="174" mass="20499">MDNKTQSLFEKMCDKSEEEAYAYADQLAEIGTEEILDQLIEILNGDDLDNSYLAARSLSKIENNQRAITPLLELIHHHENKLRNGQYVQALEGFDLSEHFVDLLRIYLFSNFKSSTLAKYYLDYVEFDLSPRTLKKAEKHWAHYENNVDKESDDYMIKKEEVLTMFEEIRALFE</sequence>
<accession>A0ABS9V438</accession>
<reference evidence="1" key="1">
    <citation type="submission" date="2022-03" db="EMBL/GenBank/DDBJ databases">
        <title>De novo assembled genomes of Belliella spp. (Cyclobacteriaceae) strains.</title>
        <authorList>
            <person name="Szabo A."/>
            <person name="Korponai K."/>
            <person name="Felfoldi T."/>
        </authorList>
    </citation>
    <scope>NUCLEOTIDE SEQUENCE</scope>
    <source>
        <strain evidence="1">DSM 111904</strain>
    </source>
</reference>
<dbReference type="Proteomes" id="UP001165489">
    <property type="component" value="Unassembled WGS sequence"/>
</dbReference>
<keyword evidence="2" id="KW-1185">Reference proteome</keyword>
<comment type="caution">
    <text evidence="1">The sequence shown here is derived from an EMBL/GenBank/DDBJ whole genome shotgun (WGS) entry which is preliminary data.</text>
</comment>
<evidence type="ECO:0000313" key="1">
    <source>
        <dbReference type="EMBL" id="MCH7411171.1"/>
    </source>
</evidence>
<proteinExistence type="predicted"/>
<name>A0ABS9V438_9BACT</name>
<dbReference type="SUPFAM" id="SSF48371">
    <property type="entry name" value="ARM repeat"/>
    <property type="match status" value="1"/>
</dbReference>
<dbReference type="Pfam" id="PF13646">
    <property type="entry name" value="HEAT_2"/>
    <property type="match status" value="1"/>
</dbReference>
<dbReference type="EMBL" id="JAKZGP010000062">
    <property type="protein sequence ID" value="MCH7411171.1"/>
    <property type="molecule type" value="Genomic_DNA"/>
</dbReference>
<organism evidence="1 2">
    <name type="scientific">Belliella filtrata</name>
    <dbReference type="NCBI Taxonomy" id="2923435"/>
    <lineage>
        <taxon>Bacteria</taxon>
        <taxon>Pseudomonadati</taxon>
        <taxon>Bacteroidota</taxon>
        <taxon>Cytophagia</taxon>
        <taxon>Cytophagales</taxon>
        <taxon>Cyclobacteriaceae</taxon>
        <taxon>Belliella</taxon>
    </lineage>
</organism>
<dbReference type="InterPro" id="IPR011989">
    <property type="entry name" value="ARM-like"/>
</dbReference>
<protein>
    <submittedName>
        <fullName evidence="1">HEAT repeat domain-containing protein</fullName>
    </submittedName>
</protein>
<evidence type="ECO:0000313" key="2">
    <source>
        <dbReference type="Proteomes" id="UP001165489"/>
    </source>
</evidence>
<dbReference type="InterPro" id="IPR016024">
    <property type="entry name" value="ARM-type_fold"/>
</dbReference>
<dbReference type="Gene3D" id="1.25.10.10">
    <property type="entry name" value="Leucine-rich Repeat Variant"/>
    <property type="match status" value="1"/>
</dbReference>
<gene>
    <name evidence="1" type="ORF">MM239_17365</name>
</gene>